<feature type="region of interest" description="Disordered" evidence="1">
    <location>
        <begin position="74"/>
        <end position="106"/>
    </location>
</feature>
<evidence type="ECO:0000313" key="3">
    <source>
        <dbReference type="EMBL" id="CAI3975032.1"/>
    </source>
</evidence>
<sequence>MEVPGLADLASPWQPGPWRPHLPKEEPGSSVGARHLEGRQNDAPGRGQTELWPIGAERFQCDLIPKFLEDDIGASSSSTRSTSRGEEASNHSGDLGEEADGGTNSTVMMRNIPSEFTGAMLLTLLNRKGFKGSYDLVYLPMDYHNKVGFGYAFINFVEPSLAKAFRRAFEGFREWDLVSDKVCEVCWSNVLQGVDAHIERYRNSPVMHPTVPETFKPMLFVDGQQVPFPAPTKTIRPPRLRKKQQ</sequence>
<dbReference type="Proteomes" id="UP001152797">
    <property type="component" value="Unassembled WGS sequence"/>
</dbReference>
<dbReference type="InterPro" id="IPR012677">
    <property type="entry name" value="Nucleotide-bd_a/b_plait_sf"/>
</dbReference>
<name>A0A9P1BKH4_9DINO</name>
<evidence type="ECO:0000256" key="1">
    <source>
        <dbReference type="SAM" id="MobiDB-lite"/>
    </source>
</evidence>
<reference evidence="4" key="2">
    <citation type="submission" date="2024-04" db="EMBL/GenBank/DDBJ databases">
        <authorList>
            <person name="Chen Y."/>
            <person name="Shah S."/>
            <person name="Dougan E. K."/>
            <person name="Thang M."/>
            <person name="Chan C."/>
        </authorList>
    </citation>
    <scope>NUCLEOTIDE SEQUENCE [LARGE SCALE GENOMIC DNA]</scope>
</reference>
<evidence type="ECO:0000313" key="4">
    <source>
        <dbReference type="EMBL" id="CAL1128407.1"/>
    </source>
</evidence>
<proteinExistence type="predicted"/>
<dbReference type="CDD" id="cd12277">
    <property type="entry name" value="RRM3_MEI2_EAR1_like"/>
    <property type="match status" value="1"/>
</dbReference>
<dbReference type="InterPro" id="IPR035979">
    <property type="entry name" value="RBD_domain_sf"/>
</dbReference>
<dbReference type="EMBL" id="CAMXCT030000176">
    <property type="protein sequence ID" value="CAL4762344.1"/>
    <property type="molecule type" value="Genomic_DNA"/>
</dbReference>
<dbReference type="EMBL" id="CAMXCT010000176">
    <property type="protein sequence ID" value="CAI3975032.1"/>
    <property type="molecule type" value="Genomic_DNA"/>
</dbReference>
<dbReference type="SUPFAM" id="SSF54928">
    <property type="entry name" value="RNA-binding domain, RBD"/>
    <property type="match status" value="1"/>
</dbReference>
<comment type="caution">
    <text evidence="3">The sequence shown here is derived from an EMBL/GenBank/DDBJ whole genome shotgun (WGS) entry which is preliminary data.</text>
</comment>
<evidence type="ECO:0000259" key="2">
    <source>
        <dbReference type="Pfam" id="PF04059"/>
    </source>
</evidence>
<dbReference type="InterPro" id="IPR007201">
    <property type="entry name" value="Mei2-like_Rrm_C"/>
</dbReference>
<dbReference type="Pfam" id="PF04059">
    <property type="entry name" value="RRM_2"/>
    <property type="match status" value="1"/>
</dbReference>
<organism evidence="3">
    <name type="scientific">Cladocopium goreaui</name>
    <dbReference type="NCBI Taxonomy" id="2562237"/>
    <lineage>
        <taxon>Eukaryota</taxon>
        <taxon>Sar</taxon>
        <taxon>Alveolata</taxon>
        <taxon>Dinophyceae</taxon>
        <taxon>Suessiales</taxon>
        <taxon>Symbiodiniaceae</taxon>
        <taxon>Cladocopium</taxon>
    </lineage>
</organism>
<keyword evidence="6" id="KW-1185">Reference proteome</keyword>
<gene>
    <name evidence="3" type="ORF">C1SCF055_LOCUS3394</name>
</gene>
<dbReference type="Gene3D" id="3.30.70.330">
    <property type="match status" value="1"/>
</dbReference>
<protein>
    <submittedName>
        <fullName evidence="5">Mei2-like C-terminal RNA recognition motif domain-containing protein</fullName>
    </submittedName>
</protein>
<dbReference type="OrthoDB" id="425446at2759"/>
<accession>A0A9P1BKH4</accession>
<dbReference type="EMBL" id="CAMXCT020000176">
    <property type="protein sequence ID" value="CAL1128407.1"/>
    <property type="molecule type" value="Genomic_DNA"/>
</dbReference>
<dbReference type="AlphaFoldDB" id="A0A9P1BKH4"/>
<evidence type="ECO:0000313" key="6">
    <source>
        <dbReference type="Proteomes" id="UP001152797"/>
    </source>
</evidence>
<feature type="domain" description="Mei2-like C-terminal RNA recognition motif" evidence="2">
    <location>
        <begin position="105"/>
        <end position="201"/>
    </location>
</feature>
<dbReference type="GO" id="GO:0003676">
    <property type="term" value="F:nucleic acid binding"/>
    <property type="evidence" value="ECO:0007669"/>
    <property type="project" value="InterPro"/>
</dbReference>
<reference evidence="3" key="1">
    <citation type="submission" date="2022-10" db="EMBL/GenBank/DDBJ databases">
        <authorList>
            <person name="Chen Y."/>
            <person name="Dougan E. K."/>
            <person name="Chan C."/>
            <person name="Rhodes N."/>
            <person name="Thang M."/>
        </authorList>
    </citation>
    <scope>NUCLEOTIDE SEQUENCE</scope>
</reference>
<feature type="region of interest" description="Disordered" evidence="1">
    <location>
        <begin position="1"/>
        <end position="49"/>
    </location>
</feature>
<evidence type="ECO:0000313" key="5">
    <source>
        <dbReference type="EMBL" id="CAL4762344.1"/>
    </source>
</evidence>